<protein>
    <submittedName>
        <fullName evidence="1">Uncharacterized protein</fullName>
    </submittedName>
</protein>
<organism evidence="1 2">
    <name type="scientific">Aquimarina atlantica</name>
    <dbReference type="NCBI Taxonomy" id="1317122"/>
    <lineage>
        <taxon>Bacteria</taxon>
        <taxon>Pseudomonadati</taxon>
        <taxon>Bacteroidota</taxon>
        <taxon>Flavobacteriia</taxon>
        <taxon>Flavobacteriales</taxon>
        <taxon>Flavobacteriaceae</taxon>
        <taxon>Aquimarina</taxon>
    </lineage>
</organism>
<dbReference type="Proteomes" id="UP000023541">
    <property type="component" value="Unassembled WGS sequence"/>
</dbReference>
<gene>
    <name evidence="1" type="ORF">ATO12_03255</name>
</gene>
<comment type="caution">
    <text evidence="1">The sequence shown here is derived from an EMBL/GenBank/DDBJ whole genome shotgun (WGS) entry which is preliminary data.</text>
</comment>
<evidence type="ECO:0000313" key="1">
    <source>
        <dbReference type="EMBL" id="EZH75819.1"/>
    </source>
</evidence>
<name>A0A023C0T9_9FLAO</name>
<dbReference type="STRING" id="1317122.ATO12_03255"/>
<dbReference type="RefSeq" id="WP_034238546.1">
    <property type="nucleotide sequence ID" value="NZ_AQRA01000001.1"/>
</dbReference>
<evidence type="ECO:0000313" key="2">
    <source>
        <dbReference type="Proteomes" id="UP000023541"/>
    </source>
</evidence>
<dbReference type="OrthoDB" id="1441638at2"/>
<dbReference type="AlphaFoldDB" id="A0A023C0T9"/>
<dbReference type="EMBL" id="AQRA01000001">
    <property type="protein sequence ID" value="EZH75819.1"/>
    <property type="molecule type" value="Genomic_DNA"/>
</dbReference>
<reference evidence="1 2" key="1">
    <citation type="submission" date="2014-04" db="EMBL/GenBank/DDBJ databases">
        <title>Aquimarina sp. 22II-S11-z7 Genome Sequencing.</title>
        <authorList>
            <person name="Lai Q."/>
        </authorList>
    </citation>
    <scope>NUCLEOTIDE SEQUENCE [LARGE SCALE GENOMIC DNA]</scope>
    <source>
        <strain evidence="1 2">22II-S11-z7</strain>
    </source>
</reference>
<sequence>MENKKAIKLIDKILVDLEKTGINTDALIEDLKELRTYALEEQIPLVVKVLRFTYEHIEENNSFLIPIPDDEPIDEDNEISNNEEAKDPVASLKYLVSLTKSLKNRTNISDLKEYRDALMAY</sequence>
<accession>A0A023C0T9</accession>
<keyword evidence="2" id="KW-1185">Reference proteome</keyword>
<dbReference type="eggNOG" id="ENOG5032UGQ">
    <property type="taxonomic scope" value="Bacteria"/>
</dbReference>
<proteinExistence type="predicted"/>